<sequence>MKAFVTKKYGTPDVLKLQDVDKPICKDNQVLVKVHATSINYSNIVLLRGKPFVSRFAFGLTKPKFKIPGGDIAGTIEAVGKNATQFQVGDEVIGDLSSSGWGAFADYVAVPEKSIAIKPKNVSFEQAAALPMAASTALQALRDKGHVQAGQEVLIYGASGGVGTFAVQVAKALGAKVTVVCSTRNVDIIKSLGIDHVIDYKKENIFEKAHTYDVILGVNGYQPISNYLKALKPDGKFILVGGSPKQMPRAVLHSIGNKKINIFMQTPKQEDLLFIKELVEKNQLTPVIDRQFSFDKLPNAFTYFEEGHAQGKVIVKIELNNP</sequence>
<keyword evidence="3" id="KW-1185">Reference proteome</keyword>
<dbReference type="PANTHER" id="PTHR11695">
    <property type="entry name" value="ALCOHOL DEHYDROGENASE RELATED"/>
    <property type="match status" value="1"/>
</dbReference>
<dbReference type="Gene3D" id="3.90.180.10">
    <property type="entry name" value="Medium-chain alcohol dehydrogenases, catalytic domain"/>
    <property type="match status" value="1"/>
</dbReference>
<dbReference type="SMART" id="SM00829">
    <property type="entry name" value="PKS_ER"/>
    <property type="match status" value="1"/>
</dbReference>
<dbReference type="STRING" id="930117.SAMN05216225_104325"/>
<dbReference type="InterPro" id="IPR002364">
    <property type="entry name" value="Quin_OxRdtase/zeta-crystal_CS"/>
</dbReference>
<dbReference type="RefSeq" id="WP_072891541.1">
    <property type="nucleotide sequence ID" value="NZ_FQVW01000043.1"/>
</dbReference>
<evidence type="ECO:0000313" key="3">
    <source>
        <dbReference type="Proteomes" id="UP000183988"/>
    </source>
</evidence>
<dbReference type="InterPro" id="IPR011032">
    <property type="entry name" value="GroES-like_sf"/>
</dbReference>
<dbReference type="PANTHER" id="PTHR11695:SF648">
    <property type="entry name" value="ZINC-BINDING OXIDOREDUCTASE"/>
    <property type="match status" value="1"/>
</dbReference>
<dbReference type="EMBL" id="FQVW01000043">
    <property type="protein sequence ID" value="SHG59104.1"/>
    <property type="molecule type" value="Genomic_DNA"/>
</dbReference>
<name>A0A1M5L1Z5_9BACI</name>
<dbReference type="PROSITE" id="PS01162">
    <property type="entry name" value="QOR_ZETA_CRYSTAL"/>
    <property type="match status" value="1"/>
</dbReference>
<feature type="domain" description="Enoyl reductase (ER)" evidence="1">
    <location>
        <begin position="10"/>
        <end position="315"/>
    </location>
</feature>
<dbReference type="Gene3D" id="3.40.50.720">
    <property type="entry name" value="NAD(P)-binding Rossmann-like Domain"/>
    <property type="match status" value="1"/>
</dbReference>
<dbReference type="CDD" id="cd08267">
    <property type="entry name" value="MDR1"/>
    <property type="match status" value="1"/>
</dbReference>
<evidence type="ECO:0000259" key="1">
    <source>
        <dbReference type="SMART" id="SM00829"/>
    </source>
</evidence>
<accession>A0A1M5L1Z5</accession>
<dbReference type="Proteomes" id="UP000183988">
    <property type="component" value="Unassembled WGS sequence"/>
</dbReference>
<dbReference type="Pfam" id="PF08240">
    <property type="entry name" value="ADH_N"/>
    <property type="match status" value="1"/>
</dbReference>
<proteinExistence type="predicted"/>
<dbReference type="InterPro" id="IPR020843">
    <property type="entry name" value="ER"/>
</dbReference>
<gene>
    <name evidence="2" type="ORF">SAMN05216225_104325</name>
</gene>
<dbReference type="InterPro" id="IPR036291">
    <property type="entry name" value="NAD(P)-bd_dom_sf"/>
</dbReference>
<dbReference type="GO" id="GO:0008270">
    <property type="term" value="F:zinc ion binding"/>
    <property type="evidence" value="ECO:0007669"/>
    <property type="project" value="InterPro"/>
</dbReference>
<dbReference type="InterPro" id="IPR013154">
    <property type="entry name" value="ADH-like_N"/>
</dbReference>
<organism evidence="2 3">
    <name type="scientific">Ornithinibacillus halophilus</name>
    <dbReference type="NCBI Taxonomy" id="930117"/>
    <lineage>
        <taxon>Bacteria</taxon>
        <taxon>Bacillati</taxon>
        <taxon>Bacillota</taxon>
        <taxon>Bacilli</taxon>
        <taxon>Bacillales</taxon>
        <taxon>Bacillaceae</taxon>
        <taxon>Ornithinibacillus</taxon>
    </lineage>
</organism>
<reference evidence="2 3" key="1">
    <citation type="submission" date="2016-11" db="EMBL/GenBank/DDBJ databases">
        <authorList>
            <person name="Jaros S."/>
            <person name="Januszkiewicz K."/>
            <person name="Wedrychowicz H."/>
        </authorList>
    </citation>
    <scope>NUCLEOTIDE SEQUENCE [LARGE SCALE GENOMIC DNA]</scope>
    <source>
        <strain evidence="2 3">IBRC-M 10683</strain>
    </source>
</reference>
<dbReference type="InterPro" id="IPR050700">
    <property type="entry name" value="YIM1/Zinc_Alcohol_DH_Fams"/>
</dbReference>
<dbReference type="SUPFAM" id="SSF50129">
    <property type="entry name" value="GroES-like"/>
    <property type="match status" value="1"/>
</dbReference>
<dbReference type="OrthoDB" id="9792162at2"/>
<protein>
    <submittedName>
        <fullName evidence="2">NADPH:quinone reductase</fullName>
    </submittedName>
</protein>
<dbReference type="Pfam" id="PF13602">
    <property type="entry name" value="ADH_zinc_N_2"/>
    <property type="match status" value="1"/>
</dbReference>
<dbReference type="AlphaFoldDB" id="A0A1M5L1Z5"/>
<evidence type="ECO:0000313" key="2">
    <source>
        <dbReference type="EMBL" id="SHG59104.1"/>
    </source>
</evidence>
<dbReference type="GO" id="GO:0016491">
    <property type="term" value="F:oxidoreductase activity"/>
    <property type="evidence" value="ECO:0007669"/>
    <property type="project" value="InterPro"/>
</dbReference>
<dbReference type="SUPFAM" id="SSF51735">
    <property type="entry name" value="NAD(P)-binding Rossmann-fold domains"/>
    <property type="match status" value="1"/>
</dbReference>